<sequence>VNETGNALEEANADLKTAQDNYDAAANRQTVASDAYTKAEADLNAAKAAEQKAKDAFDAAEEDYFNEPNEWNDAAQQQAKDAWDTASATVTKAQQA</sequence>
<protein>
    <submittedName>
        <fullName evidence="3">Uncharacterized protein</fullName>
    </submittedName>
</protein>
<dbReference type="AlphaFoldDB" id="A0A2T5Q101"/>
<reference evidence="4" key="1">
    <citation type="submission" date="2018-04" db="EMBL/GenBank/DDBJ databases">
        <title>Draft Genome Sequences of 10 Lactobacillus Species from 22 Commercial Probiotic Products.</title>
        <authorList>
            <person name="Gangiredla J."/>
            <person name="Barnaba T.J."/>
            <person name="Mammel M.K."/>
            <person name="Lacher D.W."/>
            <person name="Elkins C.A."/>
            <person name="Lampel K.A."/>
            <person name="Whitehouse C.A."/>
            <person name="Tartera C."/>
        </authorList>
    </citation>
    <scope>NUCLEOTIDE SEQUENCE [LARGE SCALE GENOMIC DNA]</scope>
    <source>
        <strain evidence="4">DS12_10</strain>
    </source>
</reference>
<proteinExistence type="predicted"/>
<organism evidence="3 4">
    <name type="scientific">Limosilactobacillus reuteri</name>
    <name type="common">Lactobacillus reuteri</name>
    <dbReference type="NCBI Taxonomy" id="1598"/>
    <lineage>
        <taxon>Bacteria</taxon>
        <taxon>Bacillati</taxon>
        <taxon>Bacillota</taxon>
        <taxon>Bacilli</taxon>
        <taxon>Lactobacillales</taxon>
        <taxon>Lactobacillaceae</taxon>
        <taxon>Limosilactobacillus</taxon>
    </lineage>
</organism>
<evidence type="ECO:0000256" key="2">
    <source>
        <dbReference type="SAM" id="MobiDB-lite"/>
    </source>
</evidence>
<comment type="caution">
    <text evidence="3">The sequence shown here is derived from an EMBL/GenBank/DDBJ whole genome shotgun (WGS) entry which is preliminary data.</text>
</comment>
<evidence type="ECO:0000256" key="1">
    <source>
        <dbReference type="SAM" id="Coils"/>
    </source>
</evidence>
<feature type="non-terminal residue" evidence="3">
    <location>
        <position position="96"/>
    </location>
</feature>
<feature type="coiled-coil region" evidence="1">
    <location>
        <begin position="1"/>
        <end position="63"/>
    </location>
</feature>
<dbReference type="EMBL" id="QAZN01000070">
    <property type="protein sequence ID" value="PTU99442.1"/>
    <property type="molecule type" value="Genomic_DNA"/>
</dbReference>
<name>A0A2T5Q101_LIMRT</name>
<gene>
    <name evidence="3" type="ORF">DB325_10645</name>
</gene>
<feature type="region of interest" description="Disordered" evidence="2">
    <location>
        <begin position="70"/>
        <end position="96"/>
    </location>
</feature>
<feature type="non-terminal residue" evidence="3">
    <location>
        <position position="1"/>
    </location>
</feature>
<keyword evidence="1" id="KW-0175">Coiled coil</keyword>
<evidence type="ECO:0000313" key="3">
    <source>
        <dbReference type="EMBL" id="PTU99442.1"/>
    </source>
</evidence>
<accession>A0A2T5Q101</accession>
<feature type="compositionally biased region" description="Polar residues" evidence="2">
    <location>
        <begin position="87"/>
        <end position="96"/>
    </location>
</feature>
<feature type="compositionally biased region" description="Low complexity" evidence="2">
    <location>
        <begin position="73"/>
        <end position="86"/>
    </location>
</feature>
<dbReference type="Proteomes" id="UP000244083">
    <property type="component" value="Unassembled WGS sequence"/>
</dbReference>
<evidence type="ECO:0000313" key="4">
    <source>
        <dbReference type="Proteomes" id="UP000244083"/>
    </source>
</evidence>